<dbReference type="InterPro" id="IPR001689">
    <property type="entry name" value="Flag_FliM"/>
</dbReference>
<dbReference type="EMBL" id="NOJZ02000046">
    <property type="protein sequence ID" value="RDY22503.1"/>
    <property type="molecule type" value="Genomic_DNA"/>
</dbReference>
<evidence type="ECO:0000256" key="5">
    <source>
        <dbReference type="ARBA" id="ARBA00022475"/>
    </source>
</evidence>
<dbReference type="RefSeq" id="WP_095405242.1">
    <property type="nucleotide sequence ID" value="NZ_NOJZ02000046.1"/>
</dbReference>
<evidence type="ECO:0000256" key="4">
    <source>
        <dbReference type="ARBA" id="ARBA00021898"/>
    </source>
</evidence>
<evidence type="ECO:0000256" key="2">
    <source>
        <dbReference type="ARBA" id="ARBA00004202"/>
    </source>
</evidence>
<reference evidence="11 12" key="1">
    <citation type="journal article" date="2017" name="Genome Announc.">
        <title>Draft Genome Sequence of Romboutsia maritimum sp. nov. Strain CCRI-22766(T), Isolated from Coastal Estuarine Mud.</title>
        <authorList>
            <person name="Maheux A.F."/>
            <person name="Boudreau D.K."/>
            <person name="Berube E."/>
            <person name="Boissinot M."/>
            <person name="Raymond F."/>
            <person name="Brodeur S."/>
            <person name="Corbeil J."/>
            <person name="Brightwell G."/>
            <person name="Broda D."/>
            <person name="Omar R.F."/>
            <person name="Bergeron M.G."/>
        </authorList>
    </citation>
    <scope>NUCLEOTIDE SEQUENCE [LARGE SCALE GENOMIC DNA]</scope>
    <source>
        <strain evidence="11 12">CCRI-22766</strain>
    </source>
</reference>
<evidence type="ECO:0000256" key="6">
    <source>
        <dbReference type="ARBA" id="ARBA00022500"/>
    </source>
</evidence>
<feature type="domain" description="Flagellar motor switch protein FliN-like C-terminal" evidence="10">
    <location>
        <begin position="222"/>
        <end position="292"/>
    </location>
</feature>
<keyword evidence="9" id="KW-0975">Bacterial flagellum</keyword>
<evidence type="ECO:0000256" key="1">
    <source>
        <dbReference type="ARBA" id="ARBA00004117"/>
    </source>
</evidence>
<keyword evidence="12" id="KW-1185">Reference proteome</keyword>
<name>A0A371IPV7_9FIRM</name>
<keyword evidence="8" id="KW-0472">Membrane</keyword>
<dbReference type="InterPro" id="IPR036429">
    <property type="entry name" value="SpoA-like_sf"/>
</dbReference>
<dbReference type="CDD" id="cd17908">
    <property type="entry name" value="FliM"/>
    <property type="match status" value="1"/>
</dbReference>
<dbReference type="PRINTS" id="PR00955">
    <property type="entry name" value="FLGMOTORFLIM"/>
</dbReference>
<dbReference type="InterPro" id="IPR028976">
    <property type="entry name" value="CheC-like_sf"/>
</dbReference>
<dbReference type="Gene3D" id="3.40.1550.10">
    <property type="entry name" value="CheC-like"/>
    <property type="match status" value="1"/>
</dbReference>
<comment type="similarity">
    <text evidence="3">Belongs to the FliM family.</text>
</comment>
<organism evidence="11 12">
    <name type="scientific">Romboutsia maritimum</name>
    <dbReference type="NCBI Taxonomy" id="2020948"/>
    <lineage>
        <taxon>Bacteria</taxon>
        <taxon>Bacillati</taxon>
        <taxon>Bacillota</taxon>
        <taxon>Clostridia</taxon>
        <taxon>Peptostreptococcales</taxon>
        <taxon>Peptostreptococcaceae</taxon>
        <taxon>Romboutsia</taxon>
    </lineage>
</organism>
<dbReference type="GO" id="GO:0050918">
    <property type="term" value="P:positive chemotaxis"/>
    <property type="evidence" value="ECO:0007669"/>
    <property type="project" value="TreeGrafter"/>
</dbReference>
<keyword evidence="7" id="KW-0283">Flagellar rotation</keyword>
<gene>
    <name evidence="11" type="ORF">CHF27_013105</name>
</gene>
<dbReference type="Pfam" id="PF01052">
    <property type="entry name" value="FliMN_C"/>
    <property type="match status" value="1"/>
</dbReference>
<evidence type="ECO:0000256" key="9">
    <source>
        <dbReference type="ARBA" id="ARBA00023143"/>
    </source>
</evidence>
<dbReference type="GO" id="GO:0071978">
    <property type="term" value="P:bacterial-type flagellum-dependent swarming motility"/>
    <property type="evidence" value="ECO:0007669"/>
    <property type="project" value="TreeGrafter"/>
</dbReference>
<dbReference type="GO" id="GO:0003774">
    <property type="term" value="F:cytoskeletal motor activity"/>
    <property type="evidence" value="ECO:0007669"/>
    <property type="project" value="InterPro"/>
</dbReference>
<dbReference type="GO" id="GO:0009425">
    <property type="term" value="C:bacterial-type flagellum basal body"/>
    <property type="evidence" value="ECO:0007669"/>
    <property type="project" value="UniProtKB-SubCell"/>
</dbReference>
<dbReference type="PANTHER" id="PTHR30034:SF6">
    <property type="entry name" value="YOP PROTEINS TRANSLOCATION PROTEIN Q"/>
    <property type="match status" value="1"/>
</dbReference>
<dbReference type="SUPFAM" id="SSF101801">
    <property type="entry name" value="Surface presentation of antigens (SPOA)"/>
    <property type="match status" value="1"/>
</dbReference>
<dbReference type="GO" id="GO:0005886">
    <property type="term" value="C:plasma membrane"/>
    <property type="evidence" value="ECO:0007669"/>
    <property type="project" value="UniProtKB-SubCell"/>
</dbReference>
<keyword evidence="6" id="KW-0145">Chemotaxis</keyword>
<comment type="caution">
    <text evidence="11">The sequence shown here is derived from an EMBL/GenBank/DDBJ whole genome shotgun (WGS) entry which is preliminary data.</text>
</comment>
<evidence type="ECO:0000256" key="7">
    <source>
        <dbReference type="ARBA" id="ARBA00022779"/>
    </source>
</evidence>
<dbReference type="OrthoDB" id="9806941at2"/>
<proteinExistence type="inferred from homology"/>
<accession>A0A371IPV7</accession>
<protein>
    <recommendedName>
        <fullName evidence="4">Flagellar motor switch protein FliM</fullName>
    </recommendedName>
</protein>
<evidence type="ECO:0000256" key="3">
    <source>
        <dbReference type="ARBA" id="ARBA00011049"/>
    </source>
</evidence>
<dbReference type="Proteomes" id="UP000243494">
    <property type="component" value="Unassembled WGS sequence"/>
</dbReference>
<keyword evidence="5" id="KW-1003">Cell membrane</keyword>
<dbReference type="Pfam" id="PF02154">
    <property type="entry name" value="FliM"/>
    <property type="match status" value="1"/>
</dbReference>
<evidence type="ECO:0000256" key="8">
    <source>
        <dbReference type="ARBA" id="ARBA00023136"/>
    </source>
</evidence>
<dbReference type="InterPro" id="IPR001543">
    <property type="entry name" value="FliN-like_C"/>
</dbReference>
<dbReference type="AlphaFoldDB" id="A0A371IPV7"/>
<dbReference type="Gene3D" id="2.30.330.10">
    <property type="entry name" value="SpoA-like"/>
    <property type="match status" value="1"/>
</dbReference>
<sequence length="297" mass="33860">MNQEIIVYDFKKPQRYSTDNMRFLSVISEEFCKNLNIFVAYELKTPNIVCKLEKVEQTNYEEFMNMISNDSVIVEHAIQPLVQGLIYQLDKSIALTLIDLMLGGDGVFDDYERELTEIDRELTSHMASNFLTKMHIFEGCKNREVSNVYANAGSSQKYPISESVIICHMKMMNGNKEIGKMSFCNPFSCLEPVLDQLEPKRLFISKNKEYDFEFTSAIYNKVQGLNTGVSARLGTTKINVEELLKLELGDVITLDTKINGDIDFYVGDSKSFKCKPGIIKNKNKKGIIITNSIKKEA</sequence>
<evidence type="ECO:0000313" key="12">
    <source>
        <dbReference type="Proteomes" id="UP000243494"/>
    </source>
</evidence>
<dbReference type="PANTHER" id="PTHR30034">
    <property type="entry name" value="FLAGELLAR MOTOR SWITCH PROTEIN FLIM"/>
    <property type="match status" value="1"/>
</dbReference>
<comment type="subcellular location">
    <subcellularLocation>
        <location evidence="1">Bacterial flagellum basal body</location>
    </subcellularLocation>
    <subcellularLocation>
        <location evidence="2">Cell membrane</location>
        <topology evidence="2">Peripheral membrane protein</topology>
    </subcellularLocation>
</comment>
<evidence type="ECO:0000259" key="10">
    <source>
        <dbReference type="Pfam" id="PF01052"/>
    </source>
</evidence>
<evidence type="ECO:0000313" key="11">
    <source>
        <dbReference type="EMBL" id="RDY22503.1"/>
    </source>
</evidence>
<dbReference type="SUPFAM" id="SSF103039">
    <property type="entry name" value="CheC-like"/>
    <property type="match status" value="1"/>
</dbReference>